<protein>
    <recommendedName>
        <fullName evidence="1">HD-GYP domain-containing protein</fullName>
    </recommendedName>
</protein>
<accession>A0A3B1CY06</accession>
<evidence type="ECO:0000313" key="2">
    <source>
        <dbReference type="EMBL" id="VAX24155.1"/>
    </source>
</evidence>
<dbReference type="AlphaFoldDB" id="A0A3B1CY06"/>
<dbReference type="SUPFAM" id="SSF109604">
    <property type="entry name" value="HD-domain/PDEase-like"/>
    <property type="match status" value="1"/>
</dbReference>
<dbReference type="InterPro" id="IPR037522">
    <property type="entry name" value="HD_GYP_dom"/>
</dbReference>
<dbReference type="EMBL" id="UOGC01000160">
    <property type="protein sequence ID" value="VAX24155.1"/>
    <property type="molecule type" value="Genomic_DNA"/>
</dbReference>
<feature type="domain" description="HD-GYP" evidence="1">
    <location>
        <begin position="1"/>
        <end position="75"/>
    </location>
</feature>
<gene>
    <name evidence="2" type="ORF">MNBD_NITROSPINAE01-1218</name>
</gene>
<proteinExistence type="predicted"/>
<evidence type="ECO:0000259" key="1">
    <source>
        <dbReference type="PROSITE" id="PS51832"/>
    </source>
</evidence>
<dbReference type="PROSITE" id="PS51832">
    <property type="entry name" value="HD_GYP"/>
    <property type="match status" value="1"/>
</dbReference>
<sequence>MTNNNILSAASFMKDAADIVMCHEGRYDGSGYPNGLTGEAIPWSVRIFSVIDTLDAITSDRPYRKGAYFDDIFKE</sequence>
<dbReference type="CDD" id="cd00077">
    <property type="entry name" value="HDc"/>
    <property type="match status" value="1"/>
</dbReference>
<name>A0A3B1CY06_9ZZZZ</name>
<dbReference type="PANTHER" id="PTHR43155">
    <property type="entry name" value="CYCLIC DI-GMP PHOSPHODIESTERASE PA4108-RELATED"/>
    <property type="match status" value="1"/>
</dbReference>
<dbReference type="Pfam" id="PF13487">
    <property type="entry name" value="HD_5"/>
    <property type="match status" value="1"/>
</dbReference>
<dbReference type="Gene3D" id="1.10.3210.10">
    <property type="entry name" value="Hypothetical protein af1432"/>
    <property type="match status" value="1"/>
</dbReference>
<dbReference type="InterPro" id="IPR003607">
    <property type="entry name" value="HD/PDEase_dom"/>
</dbReference>
<organism evidence="2">
    <name type="scientific">hydrothermal vent metagenome</name>
    <dbReference type="NCBI Taxonomy" id="652676"/>
    <lineage>
        <taxon>unclassified sequences</taxon>
        <taxon>metagenomes</taxon>
        <taxon>ecological metagenomes</taxon>
    </lineage>
</organism>
<dbReference type="PANTHER" id="PTHR43155:SF2">
    <property type="entry name" value="CYCLIC DI-GMP PHOSPHODIESTERASE PA4108"/>
    <property type="match status" value="1"/>
</dbReference>
<reference evidence="2" key="1">
    <citation type="submission" date="2018-06" db="EMBL/GenBank/DDBJ databases">
        <authorList>
            <person name="Zhirakovskaya E."/>
        </authorList>
    </citation>
    <scope>NUCLEOTIDE SEQUENCE</scope>
</reference>